<comment type="caution">
    <text evidence="2">The sequence shown here is derived from an EMBL/GenBank/DDBJ whole genome shotgun (WGS) entry which is preliminary data.</text>
</comment>
<dbReference type="AlphaFoldDB" id="A0AAI9WW38"/>
<proteinExistence type="predicted"/>
<dbReference type="Proteomes" id="UP001202479">
    <property type="component" value="Unassembled WGS sequence"/>
</dbReference>
<organism evidence="2 3">
    <name type="scientific">Candida oxycetoniae</name>
    <dbReference type="NCBI Taxonomy" id="497107"/>
    <lineage>
        <taxon>Eukaryota</taxon>
        <taxon>Fungi</taxon>
        <taxon>Dikarya</taxon>
        <taxon>Ascomycota</taxon>
        <taxon>Saccharomycotina</taxon>
        <taxon>Pichiomycetes</taxon>
        <taxon>Debaryomycetaceae</taxon>
        <taxon>Candida/Lodderomyces clade</taxon>
        <taxon>Candida</taxon>
    </lineage>
</organism>
<feature type="compositionally biased region" description="Polar residues" evidence="1">
    <location>
        <begin position="83"/>
        <end position="97"/>
    </location>
</feature>
<accession>A0AAI9WW38</accession>
<protein>
    <submittedName>
        <fullName evidence="2">Uncharacterized protein</fullName>
    </submittedName>
</protein>
<sequence length="324" mass="36022">MVTLPSIGLDIVESNDAIVSGIPLPPATPHFQEGKIPSTSPIPQNSYHQTHITNHYKFIQTAPIAYTSPATVQVLPLTSSSFDIPTPTQSEPLTTPISPSPQDLSSLLSPHEPPHEVDLYFPQRQQKLRQQMSRNTGAFFSGNAGGGCSSDVFTEYVENRFARFRPTESQHNNDVVMNNLHPFQRDDYGVEQKSIFENITTWFKKKPIVATDLETQSQSPPTTDKSASCTAGFLQRGEEMGNTAEPVYTPRGIPINEYPLNFIKQQDNSNLGEENERRTAIINSFDEEVRDLVDGVDNFLTSCFDGVWTFTSGLCSTCLDPFDE</sequence>
<keyword evidence="3" id="KW-1185">Reference proteome</keyword>
<evidence type="ECO:0000313" key="3">
    <source>
        <dbReference type="Proteomes" id="UP001202479"/>
    </source>
</evidence>
<gene>
    <name evidence="2" type="ORF">KGF56_004635</name>
</gene>
<evidence type="ECO:0000313" key="2">
    <source>
        <dbReference type="EMBL" id="KAI3402543.2"/>
    </source>
</evidence>
<dbReference type="GeneID" id="73382250"/>
<evidence type="ECO:0000256" key="1">
    <source>
        <dbReference type="SAM" id="MobiDB-lite"/>
    </source>
</evidence>
<feature type="compositionally biased region" description="Low complexity" evidence="1">
    <location>
        <begin position="100"/>
        <end position="110"/>
    </location>
</feature>
<dbReference type="RefSeq" id="XP_049178290.1">
    <property type="nucleotide sequence ID" value="XM_049326095.1"/>
</dbReference>
<name>A0AAI9WW38_9ASCO</name>
<feature type="region of interest" description="Disordered" evidence="1">
    <location>
        <begin position="83"/>
        <end position="114"/>
    </location>
</feature>
<dbReference type="EMBL" id="JAHUZD010000143">
    <property type="protein sequence ID" value="KAI3402543.2"/>
    <property type="molecule type" value="Genomic_DNA"/>
</dbReference>
<reference evidence="2" key="1">
    <citation type="journal article" date="2022" name="DNA Res.">
        <title>Genome analysis of five recently described species of the CUG-Ser clade uncovers Candida theae as a new hybrid lineage with pathogenic potential in the Candida parapsilosis species complex.</title>
        <authorList>
            <person name="Mixao V."/>
            <person name="Del Olmo V."/>
            <person name="Hegedusova E."/>
            <person name="Saus E."/>
            <person name="Pryszcz L."/>
            <person name="Cillingova A."/>
            <person name="Nosek J."/>
            <person name="Gabaldon T."/>
        </authorList>
    </citation>
    <scope>NUCLEOTIDE SEQUENCE</scope>
    <source>
        <strain evidence="2">CBS 10844</strain>
    </source>
</reference>